<proteinExistence type="predicted"/>
<dbReference type="OrthoDB" id="3366475at2759"/>
<evidence type="ECO:0000313" key="2">
    <source>
        <dbReference type="Proteomes" id="UP000789396"/>
    </source>
</evidence>
<organism evidence="1 2">
    <name type="scientific">Racocetra fulgida</name>
    <dbReference type="NCBI Taxonomy" id="60492"/>
    <lineage>
        <taxon>Eukaryota</taxon>
        <taxon>Fungi</taxon>
        <taxon>Fungi incertae sedis</taxon>
        <taxon>Mucoromycota</taxon>
        <taxon>Glomeromycotina</taxon>
        <taxon>Glomeromycetes</taxon>
        <taxon>Diversisporales</taxon>
        <taxon>Gigasporaceae</taxon>
        <taxon>Racocetra</taxon>
    </lineage>
</organism>
<comment type="caution">
    <text evidence="1">The sequence shown here is derived from an EMBL/GenBank/DDBJ whole genome shotgun (WGS) entry which is preliminary data.</text>
</comment>
<sequence length="100" mass="11033">TAGWISEVIVGVLTTPINDEPITNEVENKKRAAKIKKRAAALAHLKARNGGKIPEEYYGRFVANGRPEGYEKGEYENSYKGYSSAGNSDPFNLEQNAIFL</sequence>
<name>A0A9N9I4G2_9GLOM</name>
<keyword evidence="2" id="KW-1185">Reference proteome</keyword>
<dbReference type="AlphaFoldDB" id="A0A9N9I4G2"/>
<protein>
    <submittedName>
        <fullName evidence="1">17957_t:CDS:1</fullName>
    </submittedName>
</protein>
<feature type="non-terminal residue" evidence="1">
    <location>
        <position position="100"/>
    </location>
</feature>
<accession>A0A9N9I4G2</accession>
<dbReference type="Proteomes" id="UP000789396">
    <property type="component" value="Unassembled WGS sequence"/>
</dbReference>
<gene>
    <name evidence="1" type="ORF">RFULGI_LOCUS11460</name>
</gene>
<evidence type="ECO:0000313" key="1">
    <source>
        <dbReference type="EMBL" id="CAG8721080.1"/>
    </source>
</evidence>
<reference evidence="1" key="1">
    <citation type="submission" date="2021-06" db="EMBL/GenBank/DDBJ databases">
        <authorList>
            <person name="Kallberg Y."/>
            <person name="Tangrot J."/>
            <person name="Rosling A."/>
        </authorList>
    </citation>
    <scope>NUCLEOTIDE SEQUENCE</scope>
    <source>
        <strain evidence="1">IN212</strain>
    </source>
</reference>
<dbReference type="EMBL" id="CAJVPZ010025028">
    <property type="protein sequence ID" value="CAG8721080.1"/>
    <property type="molecule type" value="Genomic_DNA"/>
</dbReference>